<dbReference type="GO" id="GO:0005665">
    <property type="term" value="C:RNA polymerase II, core complex"/>
    <property type="evidence" value="ECO:0007669"/>
    <property type="project" value="UniProtKB-UniRule"/>
</dbReference>
<keyword evidence="3 4" id="KW-0539">Nucleus</keyword>
<protein>
    <recommendedName>
        <fullName evidence="4">DNA-directed RNA polymerases I, II, and III subunit RPABC3</fullName>
    </recommendedName>
</protein>
<dbReference type="SMART" id="SM00658">
    <property type="entry name" value="RPOL8c"/>
    <property type="match status" value="1"/>
</dbReference>
<evidence type="ECO:0000313" key="5">
    <source>
        <dbReference type="EMBL" id="KPI38670.1"/>
    </source>
</evidence>
<dbReference type="PANTHER" id="PTHR10917">
    <property type="entry name" value="DNA-DIRECTED RNA POLYMERASES I, II, AND III SUBUNIT RPABC3"/>
    <property type="match status" value="1"/>
</dbReference>
<sequence>MSGDIELLNFRGSIDNMNDEKYDRVARVDGKEITGGAIYYQLDVNTDIWPVSVGDELTITLASSLNLDGSKDDGKGWRDANKGEATLADDYDYVCHGKIYRFEEGNEAEIRVYISFGGLLMYLTGPFERLKSLRIDHVYLLCKK</sequence>
<keyword evidence="5" id="KW-0804">Transcription</keyword>
<dbReference type="OrthoDB" id="20018at2759"/>
<organism evidence="5 6">
    <name type="scientific">Cyphellophora attinorum</name>
    <dbReference type="NCBI Taxonomy" id="1664694"/>
    <lineage>
        <taxon>Eukaryota</taxon>
        <taxon>Fungi</taxon>
        <taxon>Dikarya</taxon>
        <taxon>Ascomycota</taxon>
        <taxon>Pezizomycotina</taxon>
        <taxon>Eurotiomycetes</taxon>
        <taxon>Chaetothyriomycetidae</taxon>
        <taxon>Chaetothyriales</taxon>
        <taxon>Cyphellophoraceae</taxon>
        <taxon>Cyphellophora</taxon>
    </lineage>
</organism>
<comment type="function">
    <text evidence="4">DNA-dependent RNA polymerase catalyzes the transcription of DNA into RNA using the four ribonucleoside triphosphates as substrates. Common component of RNA polymerases I, II and III which synthesize ribosomal RNA precursors, mRNA precursors and many functional non-coding RNAs, and small RNAs, such as 5S rRNA and tRNAs, respectively.</text>
</comment>
<gene>
    <name evidence="5" type="ORF">AB675_4211</name>
</gene>
<reference evidence="5 6" key="1">
    <citation type="submission" date="2015-06" db="EMBL/GenBank/DDBJ databases">
        <title>Draft genome of the ant-associated black yeast Phialophora attae CBS 131958.</title>
        <authorList>
            <person name="Moreno L.F."/>
            <person name="Stielow B.J."/>
            <person name="de Hoog S."/>
            <person name="Vicente V.A."/>
            <person name="Weiss V.A."/>
            <person name="de Vries M."/>
            <person name="Cruz L.M."/>
            <person name="Souza E.M."/>
        </authorList>
    </citation>
    <scope>NUCLEOTIDE SEQUENCE [LARGE SCALE GENOMIC DNA]</scope>
    <source>
        <strain evidence="5 6">CBS 131958</strain>
    </source>
</reference>
<dbReference type="RefSeq" id="XP_017998633.1">
    <property type="nucleotide sequence ID" value="XM_018144335.1"/>
</dbReference>
<evidence type="ECO:0000256" key="3">
    <source>
        <dbReference type="ARBA" id="ARBA00023242"/>
    </source>
</evidence>
<evidence type="ECO:0000256" key="1">
    <source>
        <dbReference type="ARBA" id="ARBA00004123"/>
    </source>
</evidence>
<dbReference type="InterPro" id="IPR005570">
    <property type="entry name" value="RPABC3"/>
</dbReference>
<dbReference type="Gene3D" id="2.40.50.140">
    <property type="entry name" value="Nucleic acid-binding proteins"/>
    <property type="match status" value="1"/>
</dbReference>
<dbReference type="Pfam" id="PF03870">
    <property type="entry name" value="RNA_pol_Rpb8"/>
    <property type="match status" value="1"/>
</dbReference>
<dbReference type="PIRSF" id="PIRSF000779">
    <property type="entry name" value="RNA_pol_Rpb8"/>
    <property type="match status" value="1"/>
</dbReference>
<proteinExistence type="inferred from homology"/>
<dbReference type="GO" id="GO:0005736">
    <property type="term" value="C:RNA polymerase I complex"/>
    <property type="evidence" value="ECO:0007669"/>
    <property type="project" value="TreeGrafter"/>
</dbReference>
<dbReference type="InterPro" id="IPR012340">
    <property type="entry name" value="NA-bd_OB-fold"/>
</dbReference>
<dbReference type="AlphaFoldDB" id="A0A0N1H2G8"/>
<dbReference type="PANTHER" id="PTHR10917:SF0">
    <property type="entry name" value="DNA-DIRECTED RNA POLYMERASES I, II, AND III SUBUNIT RPABC3"/>
    <property type="match status" value="1"/>
</dbReference>
<comment type="similarity">
    <text evidence="2 4">Belongs to the eukaryotic RPB8 RNA polymerase subunit family.</text>
</comment>
<keyword evidence="5" id="KW-0240">DNA-directed RNA polymerase</keyword>
<dbReference type="GO" id="GO:0006351">
    <property type="term" value="P:DNA-templated transcription"/>
    <property type="evidence" value="ECO:0007669"/>
    <property type="project" value="UniProtKB-UniRule"/>
</dbReference>
<keyword evidence="6" id="KW-1185">Reference proteome</keyword>
<accession>A0A0N1H2G8</accession>
<dbReference type="FunFam" id="2.40.50.140:FF:000191">
    <property type="entry name" value="DNA-directed RNA polymerases I, II, and III subunit RPABC3"/>
    <property type="match status" value="1"/>
</dbReference>
<evidence type="ECO:0000313" key="6">
    <source>
        <dbReference type="Proteomes" id="UP000038010"/>
    </source>
</evidence>
<comment type="subcellular location">
    <subcellularLocation>
        <location evidence="1">Nucleus</location>
    </subcellularLocation>
</comment>
<dbReference type="EMBL" id="LFJN01000018">
    <property type="protein sequence ID" value="KPI38670.1"/>
    <property type="molecule type" value="Genomic_DNA"/>
</dbReference>
<dbReference type="GO" id="GO:0003899">
    <property type="term" value="F:DNA-directed RNA polymerase activity"/>
    <property type="evidence" value="ECO:0007669"/>
    <property type="project" value="UniProtKB-UniRule"/>
</dbReference>
<comment type="caution">
    <text evidence="5">The sequence shown here is derived from an EMBL/GenBank/DDBJ whole genome shotgun (WGS) entry which is preliminary data.</text>
</comment>
<evidence type="ECO:0000256" key="2">
    <source>
        <dbReference type="ARBA" id="ARBA00008912"/>
    </source>
</evidence>
<dbReference type="STRING" id="1664694.A0A0N1H2G8"/>
<dbReference type="GeneID" id="28736215"/>
<dbReference type="SUPFAM" id="SSF50249">
    <property type="entry name" value="Nucleic acid-binding proteins"/>
    <property type="match status" value="1"/>
</dbReference>
<name>A0A0N1H2G8_9EURO</name>
<dbReference type="GO" id="GO:0005666">
    <property type="term" value="C:RNA polymerase III complex"/>
    <property type="evidence" value="ECO:0007669"/>
    <property type="project" value="TreeGrafter"/>
</dbReference>
<evidence type="ECO:0000256" key="4">
    <source>
        <dbReference type="PIRNR" id="PIRNR000779"/>
    </source>
</evidence>
<dbReference type="VEuPathDB" id="FungiDB:AB675_4211"/>
<dbReference type="Proteomes" id="UP000038010">
    <property type="component" value="Unassembled WGS sequence"/>
</dbReference>